<evidence type="ECO:0000259" key="2">
    <source>
        <dbReference type="Pfam" id="PF13579"/>
    </source>
</evidence>
<dbReference type="GO" id="GO:0016757">
    <property type="term" value="F:glycosyltransferase activity"/>
    <property type="evidence" value="ECO:0007669"/>
    <property type="project" value="InterPro"/>
</dbReference>
<dbReference type="CDD" id="cd03801">
    <property type="entry name" value="GT4_PimA-like"/>
    <property type="match status" value="1"/>
</dbReference>
<dbReference type="PANTHER" id="PTHR12526">
    <property type="entry name" value="GLYCOSYLTRANSFERASE"/>
    <property type="match status" value="1"/>
</dbReference>
<dbReference type="EMBL" id="FOGU01000017">
    <property type="protein sequence ID" value="SES40411.1"/>
    <property type="molecule type" value="Genomic_DNA"/>
</dbReference>
<dbReference type="SUPFAM" id="SSF53756">
    <property type="entry name" value="UDP-Glycosyltransferase/glycogen phosphorylase"/>
    <property type="match status" value="1"/>
</dbReference>
<sequence length="369" mass="39606">MSASISRVTSVRHYVAGGREHGGGIGRLVGYVLDAPGKSLRHTVRDTRGPRLSLLGSPLCLAKCMAGLCTDRIRSVHTLHQLHVAGRGSTARKLLLGGAARLSGARYMLHLHDYDYAADYSRRPDWQKRAIRTLFRGAETVLVLGHRDRDTIAAFGVPADRIEVLRNCVPDPGARLRPAHETPHIVFLGQLGPRKGVPELIEALASPEMAALSWRATLAGGGDVESYRDRIAAHGLTDRVALPGWLGEPETRALCTSADILVLPSHAEGFAMAVLEGLAHGLAVVTTPVGAHPEILEHDRHCLLIPPGDPPALARALADLVADPARRAALGAEARKLFVEQFGIDGYVRRLEALQSGTDDVPVNVLRSA</sequence>
<feature type="domain" description="Glycosyltransferase subfamily 4-like N-terminal" evidence="2">
    <location>
        <begin position="97"/>
        <end position="167"/>
    </location>
</feature>
<proteinExistence type="predicted"/>
<dbReference type="Proteomes" id="UP000198885">
    <property type="component" value="Unassembled WGS sequence"/>
</dbReference>
<dbReference type="STRING" id="641238.SAMN04490244_1179"/>
<gene>
    <name evidence="3" type="ORF">SAMN04490244_1179</name>
</gene>
<dbReference type="AlphaFoldDB" id="A0A1H9X308"/>
<name>A0A1H9X308_9RHOB</name>
<reference evidence="3 4" key="1">
    <citation type="submission" date="2016-10" db="EMBL/GenBank/DDBJ databases">
        <authorList>
            <person name="de Groot N.N."/>
        </authorList>
    </citation>
    <scope>NUCLEOTIDE SEQUENCE [LARGE SCALE GENOMIC DNA]</scope>
    <source>
        <strain evidence="3 4">DSM 23042</strain>
    </source>
</reference>
<keyword evidence="3" id="KW-0808">Transferase</keyword>
<dbReference type="InterPro" id="IPR028098">
    <property type="entry name" value="Glyco_trans_4-like_N"/>
</dbReference>
<organism evidence="3 4">
    <name type="scientific">Tranquillimonas rosea</name>
    <dbReference type="NCBI Taxonomy" id="641238"/>
    <lineage>
        <taxon>Bacteria</taxon>
        <taxon>Pseudomonadati</taxon>
        <taxon>Pseudomonadota</taxon>
        <taxon>Alphaproteobacteria</taxon>
        <taxon>Rhodobacterales</taxon>
        <taxon>Roseobacteraceae</taxon>
        <taxon>Tranquillimonas</taxon>
    </lineage>
</organism>
<feature type="domain" description="Glycosyl transferase family 1" evidence="1">
    <location>
        <begin position="179"/>
        <end position="336"/>
    </location>
</feature>
<evidence type="ECO:0000259" key="1">
    <source>
        <dbReference type="Pfam" id="PF00534"/>
    </source>
</evidence>
<keyword evidence="4" id="KW-1185">Reference proteome</keyword>
<dbReference type="PANTHER" id="PTHR12526:SF631">
    <property type="entry name" value="BLL6306 PROTEIN"/>
    <property type="match status" value="1"/>
</dbReference>
<evidence type="ECO:0000313" key="4">
    <source>
        <dbReference type="Proteomes" id="UP000198885"/>
    </source>
</evidence>
<evidence type="ECO:0000313" key="3">
    <source>
        <dbReference type="EMBL" id="SES40411.1"/>
    </source>
</evidence>
<dbReference type="Gene3D" id="3.40.50.2000">
    <property type="entry name" value="Glycogen Phosphorylase B"/>
    <property type="match status" value="2"/>
</dbReference>
<dbReference type="Pfam" id="PF00534">
    <property type="entry name" value="Glycos_transf_1"/>
    <property type="match status" value="1"/>
</dbReference>
<dbReference type="OrthoDB" id="9807414at2"/>
<dbReference type="InterPro" id="IPR001296">
    <property type="entry name" value="Glyco_trans_1"/>
</dbReference>
<protein>
    <submittedName>
        <fullName evidence="3">Glycosyltransferase involved in cell wall bisynthesis</fullName>
    </submittedName>
</protein>
<accession>A0A1H9X308</accession>
<dbReference type="Pfam" id="PF13579">
    <property type="entry name" value="Glyco_trans_4_4"/>
    <property type="match status" value="1"/>
</dbReference>